<accession>A0ABU4JKR3</accession>
<evidence type="ECO:0000313" key="8">
    <source>
        <dbReference type="Proteomes" id="UP001204439"/>
    </source>
</evidence>
<protein>
    <submittedName>
        <fullName evidence="7">UvrD-helicase domain-containing protein</fullName>
    </submittedName>
</protein>
<proteinExistence type="predicted"/>
<dbReference type="InterPro" id="IPR014016">
    <property type="entry name" value="UvrD-like_ATP-bd"/>
</dbReference>
<evidence type="ECO:0000256" key="5">
    <source>
        <dbReference type="PROSITE-ProRule" id="PRU00560"/>
    </source>
</evidence>
<dbReference type="InterPro" id="IPR027417">
    <property type="entry name" value="P-loop_NTPase"/>
</dbReference>
<dbReference type="RefSeq" id="WP_086048230.1">
    <property type="nucleotide sequence ID" value="NZ_JAMXLT020000025.1"/>
</dbReference>
<dbReference type="EMBL" id="JAMXLT020000025">
    <property type="protein sequence ID" value="MDW8550066.1"/>
    <property type="molecule type" value="Genomic_DNA"/>
</dbReference>
<dbReference type="Gene3D" id="3.40.50.300">
    <property type="entry name" value="P-loop containing nucleotide triphosphate hydrolases"/>
    <property type="match status" value="2"/>
</dbReference>
<keyword evidence="8" id="KW-1185">Reference proteome</keyword>
<dbReference type="SUPFAM" id="SSF52540">
    <property type="entry name" value="P-loop containing nucleoside triphosphate hydrolases"/>
    <property type="match status" value="1"/>
</dbReference>
<evidence type="ECO:0000256" key="1">
    <source>
        <dbReference type="ARBA" id="ARBA00022741"/>
    </source>
</evidence>
<dbReference type="Pfam" id="PF00580">
    <property type="entry name" value="UvrD-helicase"/>
    <property type="match status" value="1"/>
</dbReference>
<dbReference type="PROSITE" id="PS51198">
    <property type="entry name" value="UVRD_HELICASE_ATP_BIND"/>
    <property type="match status" value="1"/>
</dbReference>
<feature type="domain" description="UvrD-like helicase ATP-binding" evidence="6">
    <location>
        <begin position="1"/>
        <end position="189"/>
    </location>
</feature>
<dbReference type="Proteomes" id="UP001204439">
    <property type="component" value="Unassembled WGS sequence"/>
</dbReference>
<dbReference type="PANTHER" id="PTHR11070:SF67">
    <property type="entry name" value="DNA 3'-5' HELICASE"/>
    <property type="match status" value="1"/>
</dbReference>
<sequence length="388" mass="45226">MHRFCLEFILRPFSWIYKWHKPRIISYDELKEFIEINSDIELGDNPLDELSKIKRLLNGDLDCSNTDNIESWIYISELYFNFLRDKKAIDFNEILFKSYKIVSENDFVAQSIANKFYEISIDEFQDTNIFQYEILKAIRNESEDCTFFMVGDEKQKIYAFAGAIDNAFSRASYDFQAEIENLDTTYRSTTNIVKGYSILFKDHLELQNDSKYKDFNFDIVICETKYDNNNDYIANTIAKLISDGKAELSDIAILTTSWRDAYFISKSLRQKYHVVGLGSLPHKNMNTSSFGLIRSLSKFLFSPSIINLRIIKRNFDSHSLENNIVFTEKELTYKINSLITSFKELELTANLTKGLSSVKHIFDTIFSVNNSDIEEIINSINNIDKSQL</sequence>
<evidence type="ECO:0000313" key="7">
    <source>
        <dbReference type="EMBL" id="MDW8550066.1"/>
    </source>
</evidence>
<reference evidence="7 8" key="1">
    <citation type="submission" date="2023-11" db="EMBL/GenBank/DDBJ databases">
        <title>First isolation, identification, and characterization of non-pathogenic Epilithonimonas ginsengisoli isolated from diseased farmed rainbow trout (Oncorhynchus mykiss) in Chile.</title>
        <authorList>
            <person name="Miranda C.D."/>
            <person name="Irgang R."/>
            <person name="Concha C."/>
            <person name="Rojas R."/>
            <person name="Avendano R."/>
        </authorList>
    </citation>
    <scope>NUCLEOTIDE SEQUENCE [LARGE SCALE GENOMIC DNA]</scope>
    <source>
        <strain evidence="7 8">FP99</strain>
    </source>
</reference>
<gene>
    <name evidence="7" type="ORF">NG800_014160</name>
</gene>
<keyword evidence="3 5" id="KW-0347">Helicase</keyword>
<keyword evidence="1 5" id="KW-0547">Nucleotide-binding</keyword>
<dbReference type="PANTHER" id="PTHR11070">
    <property type="entry name" value="UVRD / RECB / PCRA DNA HELICASE FAMILY MEMBER"/>
    <property type="match status" value="1"/>
</dbReference>
<name>A0ABU4JKR3_9FLAO</name>
<dbReference type="InterPro" id="IPR000212">
    <property type="entry name" value="DNA_helicase_UvrD/REP"/>
</dbReference>
<evidence type="ECO:0000256" key="2">
    <source>
        <dbReference type="ARBA" id="ARBA00022801"/>
    </source>
</evidence>
<organism evidence="7 8">
    <name type="scientific">Epilithonimonas ginsengisoli</name>
    <dbReference type="NCBI Taxonomy" id="1245592"/>
    <lineage>
        <taxon>Bacteria</taxon>
        <taxon>Pseudomonadati</taxon>
        <taxon>Bacteroidota</taxon>
        <taxon>Flavobacteriia</taxon>
        <taxon>Flavobacteriales</taxon>
        <taxon>Weeksellaceae</taxon>
        <taxon>Chryseobacterium group</taxon>
        <taxon>Epilithonimonas</taxon>
    </lineage>
</organism>
<evidence type="ECO:0000256" key="4">
    <source>
        <dbReference type="ARBA" id="ARBA00022840"/>
    </source>
</evidence>
<comment type="caution">
    <text evidence="7">The sequence shown here is derived from an EMBL/GenBank/DDBJ whole genome shotgun (WGS) entry which is preliminary data.</text>
</comment>
<keyword evidence="2 5" id="KW-0378">Hydrolase</keyword>
<comment type="caution">
    <text evidence="5">Lacks conserved residue(s) required for the propagation of feature annotation.</text>
</comment>
<evidence type="ECO:0000256" key="3">
    <source>
        <dbReference type="ARBA" id="ARBA00022806"/>
    </source>
</evidence>
<evidence type="ECO:0000259" key="6">
    <source>
        <dbReference type="PROSITE" id="PS51198"/>
    </source>
</evidence>
<keyword evidence="4 5" id="KW-0067">ATP-binding</keyword>